<reference evidence="4" key="1">
    <citation type="submission" date="2011-07" db="EMBL/GenBank/DDBJ databases">
        <authorList>
            <consortium name="Caenorhabditis brenneri Sequencing and Analysis Consortium"/>
            <person name="Wilson R.K."/>
        </authorList>
    </citation>
    <scope>NUCLEOTIDE SEQUENCE [LARGE SCALE GENOMIC DNA]</scope>
    <source>
        <strain evidence="4">PB2801</strain>
    </source>
</reference>
<sequence length="131" mass="15181">MTYLDDMWMFEYSLQPLCQAYMNYNDITKITFFAFCNVVLDTITITRLSYKKQKSFSQGIAIFLGLSVYIFAPELVSDPIRAFLVSTLFWCFLHAFDGLTTILFNSDIQGYIRKSFEKRKSIIIVSSCIAL</sequence>
<evidence type="ECO:0000313" key="3">
    <source>
        <dbReference type="EMBL" id="EGT35896.1"/>
    </source>
</evidence>
<dbReference type="Pfam" id="PF10328">
    <property type="entry name" value="7TM_GPCR_Srx"/>
    <property type="match status" value="1"/>
</dbReference>
<gene>
    <name evidence="3" type="ORF">CAEBREN_18810</name>
</gene>
<proteinExistence type="predicted"/>
<dbReference type="OrthoDB" id="5807570at2759"/>
<dbReference type="EMBL" id="GL379927">
    <property type="protein sequence ID" value="EGT35896.1"/>
    <property type="molecule type" value="Genomic_DNA"/>
</dbReference>
<feature type="domain" description="7TM GPCR serpentine receptor class x (Srx)" evidence="2">
    <location>
        <begin position="55"/>
        <end position="105"/>
    </location>
</feature>
<dbReference type="eggNOG" id="ENOG502T3HF">
    <property type="taxonomic scope" value="Eukaryota"/>
</dbReference>
<name>G0NQT0_CAEBE</name>
<keyword evidence="1" id="KW-0812">Transmembrane</keyword>
<keyword evidence="4" id="KW-1185">Reference proteome</keyword>
<dbReference type="Proteomes" id="UP000008068">
    <property type="component" value="Unassembled WGS sequence"/>
</dbReference>
<protein>
    <recommendedName>
        <fullName evidence="2">7TM GPCR serpentine receptor class x (Srx) domain-containing protein</fullName>
    </recommendedName>
</protein>
<dbReference type="PANTHER" id="PTHR23017">
    <property type="entry name" value="SERPENTINE RECEPTOR, CLASS X"/>
    <property type="match status" value="1"/>
</dbReference>
<feature type="transmembrane region" description="Helical" evidence="1">
    <location>
        <begin position="82"/>
        <end position="104"/>
    </location>
</feature>
<dbReference type="InterPro" id="IPR019430">
    <property type="entry name" value="7TM_GPCR_serpentine_rcpt_Srx"/>
</dbReference>
<organism evidence="4">
    <name type="scientific">Caenorhabditis brenneri</name>
    <name type="common">Nematode worm</name>
    <dbReference type="NCBI Taxonomy" id="135651"/>
    <lineage>
        <taxon>Eukaryota</taxon>
        <taxon>Metazoa</taxon>
        <taxon>Ecdysozoa</taxon>
        <taxon>Nematoda</taxon>
        <taxon>Chromadorea</taxon>
        <taxon>Rhabditida</taxon>
        <taxon>Rhabditina</taxon>
        <taxon>Rhabditomorpha</taxon>
        <taxon>Rhabditoidea</taxon>
        <taxon>Rhabditidae</taxon>
        <taxon>Peloderinae</taxon>
        <taxon>Caenorhabditis</taxon>
    </lineage>
</organism>
<dbReference type="HOGENOM" id="CLU_1929414_0_0_1"/>
<dbReference type="PANTHER" id="PTHR23017:SF4">
    <property type="entry name" value="G-PROTEIN COUPLED RECEPTORS FAMILY 1 PROFILE DOMAIN-CONTAINING PROTEIN"/>
    <property type="match status" value="1"/>
</dbReference>
<evidence type="ECO:0000313" key="4">
    <source>
        <dbReference type="Proteomes" id="UP000008068"/>
    </source>
</evidence>
<dbReference type="InParanoid" id="G0NQT0"/>
<accession>G0NQT0</accession>
<evidence type="ECO:0000259" key="2">
    <source>
        <dbReference type="Pfam" id="PF10328"/>
    </source>
</evidence>
<feature type="transmembrane region" description="Helical" evidence="1">
    <location>
        <begin position="60"/>
        <end position="76"/>
    </location>
</feature>
<keyword evidence="1" id="KW-1133">Transmembrane helix</keyword>
<keyword evidence="1" id="KW-0472">Membrane</keyword>
<evidence type="ECO:0000256" key="1">
    <source>
        <dbReference type="SAM" id="Phobius"/>
    </source>
</evidence>
<dbReference type="AlphaFoldDB" id="G0NQT0"/>